<accession>A0A2S7KW01</accession>
<feature type="transmembrane region" description="Helical" evidence="1">
    <location>
        <begin position="102"/>
        <end position="121"/>
    </location>
</feature>
<dbReference type="EMBL" id="MQUA01000013">
    <property type="protein sequence ID" value="PQB06790.1"/>
    <property type="molecule type" value="Genomic_DNA"/>
</dbReference>
<keyword evidence="1" id="KW-0812">Transmembrane</keyword>
<protein>
    <submittedName>
        <fullName evidence="2">Uncharacterized protein</fullName>
    </submittedName>
</protein>
<dbReference type="AlphaFoldDB" id="A0A2S7KW01"/>
<evidence type="ECO:0000256" key="1">
    <source>
        <dbReference type="SAM" id="Phobius"/>
    </source>
</evidence>
<dbReference type="RefSeq" id="WP_104809037.1">
    <property type="nucleotide sequence ID" value="NZ_MQUA01000013.1"/>
</dbReference>
<keyword evidence="1" id="KW-1133">Transmembrane helix</keyword>
<keyword evidence="1" id="KW-0472">Membrane</keyword>
<proteinExistence type="predicted"/>
<organism evidence="2 3">
    <name type="scientific">Polaribacter filamentus</name>
    <dbReference type="NCBI Taxonomy" id="53483"/>
    <lineage>
        <taxon>Bacteria</taxon>
        <taxon>Pseudomonadati</taxon>
        <taxon>Bacteroidota</taxon>
        <taxon>Flavobacteriia</taxon>
        <taxon>Flavobacteriales</taxon>
        <taxon>Flavobacteriaceae</taxon>
    </lineage>
</organism>
<sequence length="174" mass="20121">MNNTDKKAIKSLNRHKEKLKNPSDFDSSWVSKLSDLLLKYLGAESLLYNSAKKWYSFASRGNISHMNDCLKILENSIEFIEDNGVKKDSSFWRTLENTNKSVIVTILIFIINIIFWSGYLVSDYKKTKADYDLVIENIQLKDSLFSIRKTFKIPDNKSNPDTTTNENGSYNKKD</sequence>
<comment type="caution">
    <text evidence="2">The sequence shown here is derived from an EMBL/GenBank/DDBJ whole genome shotgun (WGS) entry which is preliminary data.</text>
</comment>
<keyword evidence="3" id="KW-1185">Reference proteome</keyword>
<reference evidence="2 3" key="1">
    <citation type="submission" date="2016-11" db="EMBL/GenBank/DDBJ databases">
        <title>Trade-off between light-utilization and light-protection in marine flavobacteria.</title>
        <authorList>
            <person name="Kumagai Y."/>
        </authorList>
    </citation>
    <scope>NUCLEOTIDE SEQUENCE [LARGE SCALE GENOMIC DNA]</scope>
    <source>
        <strain evidence="2 3">ATCC 700397</strain>
    </source>
</reference>
<evidence type="ECO:0000313" key="2">
    <source>
        <dbReference type="EMBL" id="PQB06790.1"/>
    </source>
</evidence>
<name>A0A2S7KW01_9FLAO</name>
<evidence type="ECO:0000313" key="3">
    <source>
        <dbReference type="Proteomes" id="UP000239522"/>
    </source>
</evidence>
<dbReference type="Proteomes" id="UP000239522">
    <property type="component" value="Unassembled WGS sequence"/>
</dbReference>
<gene>
    <name evidence="2" type="ORF">BST83_06190</name>
</gene>